<dbReference type="PROSITE" id="PS51257">
    <property type="entry name" value="PROKAR_LIPOPROTEIN"/>
    <property type="match status" value="1"/>
</dbReference>
<dbReference type="Pfam" id="PF19867">
    <property type="entry name" value="DUF6340"/>
    <property type="match status" value="1"/>
</dbReference>
<dbReference type="KEGG" id="blq:L21SP5_00005"/>
<organism evidence="1 2">
    <name type="scientific">Salinivirga cyanobacteriivorans</name>
    <dbReference type="NCBI Taxonomy" id="1307839"/>
    <lineage>
        <taxon>Bacteria</taxon>
        <taxon>Pseudomonadati</taxon>
        <taxon>Bacteroidota</taxon>
        <taxon>Bacteroidia</taxon>
        <taxon>Bacteroidales</taxon>
        <taxon>Salinivirgaceae</taxon>
        <taxon>Salinivirga</taxon>
    </lineage>
</organism>
<dbReference type="Gene3D" id="1.25.40.10">
    <property type="entry name" value="Tetratricopeptide repeat domain"/>
    <property type="match status" value="1"/>
</dbReference>
<dbReference type="AlphaFoldDB" id="A0A0S2HUC5"/>
<evidence type="ECO:0000313" key="2">
    <source>
        <dbReference type="Proteomes" id="UP000064893"/>
    </source>
</evidence>
<dbReference type="SUPFAM" id="SSF81901">
    <property type="entry name" value="HCP-like"/>
    <property type="match status" value="1"/>
</dbReference>
<sequence length="313" mass="35998">MRLSHNIWTKGTIFILSVVLLSGCATVGKVELEVLKPAQSPTMVQLEDIRLQNQFLKFNKKQKTDFENLVKYDKFRIDSLISVELIKAVGNEIQATQVVKLQQIDSLGRYKAPANSGILLKNVDVVSEVETEPIYVNSRGAYYAAVRVPYKIEWTIISNGEAKPFTYQDTVWAEGYKRSFDKLADLVRFNEVIKYIIRKTGVEFAHQLVPHWKLATRYYYRSGNNDFQRAAYFMDNGDYEKAAKIWKQYSQSGNRSIVGNALLNLAVYHELNGDIDQAMEYASQAAEQKNELAVKYLKTLKERKEEIKQLLEE</sequence>
<gene>
    <name evidence="1" type="ORF">L21SP5_00005</name>
</gene>
<dbReference type="InterPro" id="IPR045921">
    <property type="entry name" value="DUF6340"/>
</dbReference>
<dbReference type="OrthoDB" id="1115705at2"/>
<protein>
    <recommendedName>
        <fullName evidence="3">Tetratricopeptide repeat protein</fullName>
    </recommendedName>
</protein>
<evidence type="ECO:0000313" key="1">
    <source>
        <dbReference type="EMBL" id="ALO13687.1"/>
    </source>
</evidence>
<name>A0A0S2HUC5_9BACT</name>
<accession>A0A0S2HUC5</accession>
<dbReference type="STRING" id="1307839.L21SP5_00005"/>
<keyword evidence="2" id="KW-1185">Reference proteome</keyword>
<proteinExistence type="predicted"/>
<dbReference type="InterPro" id="IPR011990">
    <property type="entry name" value="TPR-like_helical_dom_sf"/>
</dbReference>
<reference evidence="1 2" key="1">
    <citation type="submission" date="2015-11" db="EMBL/GenBank/DDBJ databases">
        <title>Description and complete genome sequence of a novel strain predominating in hypersaline microbial mats and representing a new family of the Bacteriodetes phylum.</title>
        <authorList>
            <person name="Spring S."/>
            <person name="Bunk B."/>
            <person name="Sproer C."/>
            <person name="Klenk H.-P."/>
        </authorList>
    </citation>
    <scope>NUCLEOTIDE SEQUENCE [LARGE SCALE GENOMIC DNA]</scope>
    <source>
        <strain evidence="1 2">L21-Spi-D4</strain>
    </source>
</reference>
<dbReference type="EMBL" id="CP013118">
    <property type="protein sequence ID" value="ALO13687.1"/>
    <property type="molecule type" value="Genomic_DNA"/>
</dbReference>
<evidence type="ECO:0008006" key="3">
    <source>
        <dbReference type="Google" id="ProtNLM"/>
    </source>
</evidence>
<dbReference type="RefSeq" id="WP_057951328.1">
    <property type="nucleotide sequence ID" value="NZ_CP013118.1"/>
</dbReference>
<dbReference type="Proteomes" id="UP000064893">
    <property type="component" value="Chromosome"/>
</dbReference>